<protein>
    <recommendedName>
        <fullName evidence="5">Flp pilus-assembly TadE/G-like</fullName>
    </recommendedName>
</protein>
<dbReference type="Proteomes" id="UP000242501">
    <property type="component" value="Unassembled WGS sequence"/>
</dbReference>
<keyword evidence="2" id="KW-0812">Transmembrane</keyword>
<organism evidence="3 4">
    <name type="scientific">Acinetobacter boissieri</name>
    <dbReference type="NCBI Taxonomy" id="1219383"/>
    <lineage>
        <taxon>Bacteria</taxon>
        <taxon>Pseudomonadati</taxon>
        <taxon>Pseudomonadota</taxon>
        <taxon>Gammaproteobacteria</taxon>
        <taxon>Moraxellales</taxon>
        <taxon>Moraxellaceae</taxon>
        <taxon>Acinetobacter</taxon>
    </lineage>
</organism>
<dbReference type="RefSeq" id="WP_092749782.1">
    <property type="nucleotide sequence ID" value="NZ_FMYL01000012.1"/>
</dbReference>
<dbReference type="STRING" id="1219383.SAMN05421733_11270"/>
<proteinExistence type="predicted"/>
<evidence type="ECO:0000313" key="3">
    <source>
        <dbReference type="EMBL" id="SDC22201.1"/>
    </source>
</evidence>
<feature type="transmembrane region" description="Helical" evidence="2">
    <location>
        <begin position="12"/>
        <end position="31"/>
    </location>
</feature>
<evidence type="ECO:0008006" key="5">
    <source>
        <dbReference type="Google" id="ProtNLM"/>
    </source>
</evidence>
<reference evidence="4" key="1">
    <citation type="submission" date="2016-09" db="EMBL/GenBank/DDBJ databases">
        <authorList>
            <person name="Varghese N."/>
            <person name="Submissions S."/>
        </authorList>
    </citation>
    <scope>NUCLEOTIDE SEQUENCE [LARGE SCALE GENOMIC DNA]</scope>
    <source>
        <strain evidence="4">ANC 4422</strain>
    </source>
</reference>
<sequence length="450" mass="50553">MQNFQRGQSTILILVFSLILIITFIFVFNTSKMLSERQQIKMIADRTAYATATRQARLLNLNAYINRIQIANQLAIAQGVSTASWAKYASKTSENLSTATTLFPPLSAAFESMGSGLSEFSDGLGVYIKAYGIEVKAIEELQEGLNLTANLSILATPQEFVNQSSADYKANLIVSQSKLPISIIKKYQDRERQRMADIVLSSADEFITNRSKNNILPGFGVPKIDFYRIHKAGGTELINLNEWKGVDTLSIHHEYIYFKRLRLRHGHQEIPIGWGSAAISNDGKDRATNSGSYGGASGTNPNARNRAESYRPNWDVKRTRSNVSGVGIPNFYELKDIQNKNPIFPLVISLKKQKEHLTTVNRNSNLHIGPKLALLDNYDELNQKALSNGDMRAITTAEVYFQRPWNMEVQQNSINHEIGSLFSPYWKVRLNDDMTLTKRATAFLEAVSLY</sequence>
<accession>A0A1G6JU90</accession>
<keyword evidence="2" id="KW-1133">Transmembrane helix</keyword>
<evidence type="ECO:0000256" key="2">
    <source>
        <dbReference type="SAM" id="Phobius"/>
    </source>
</evidence>
<dbReference type="AlphaFoldDB" id="A0A1G6JU90"/>
<keyword evidence="2" id="KW-0472">Membrane</keyword>
<dbReference type="EMBL" id="FMYL01000012">
    <property type="protein sequence ID" value="SDC22201.1"/>
    <property type="molecule type" value="Genomic_DNA"/>
</dbReference>
<name>A0A1G6JU90_9GAMM</name>
<dbReference type="OrthoDB" id="5493674at2"/>
<feature type="region of interest" description="Disordered" evidence="1">
    <location>
        <begin position="285"/>
        <end position="309"/>
    </location>
</feature>
<evidence type="ECO:0000313" key="4">
    <source>
        <dbReference type="Proteomes" id="UP000242501"/>
    </source>
</evidence>
<evidence type="ECO:0000256" key="1">
    <source>
        <dbReference type="SAM" id="MobiDB-lite"/>
    </source>
</evidence>
<gene>
    <name evidence="3" type="ORF">SAMN05421733_11270</name>
</gene>
<keyword evidence="4" id="KW-1185">Reference proteome</keyword>